<dbReference type="InterPro" id="IPR001754">
    <property type="entry name" value="OMPdeCOase_dom"/>
</dbReference>
<proteinExistence type="inferred from homology"/>
<protein>
    <recommendedName>
        <fullName evidence="7">Orotidine-5'-phosphate decarboxylase</fullName>
        <ecNumber evidence="7">4.1.1.23</ecNumber>
    </recommendedName>
</protein>
<accession>A0ABP8EN97</accession>
<dbReference type="InterPro" id="IPR011060">
    <property type="entry name" value="RibuloseP-bd_barrel"/>
</dbReference>
<feature type="domain" description="Orotidine 5'-phosphate decarboxylase" evidence="8">
    <location>
        <begin position="16"/>
        <end position="266"/>
    </location>
</feature>
<keyword evidence="4" id="KW-0665">Pyrimidine biosynthesis</keyword>
<dbReference type="NCBIfam" id="TIGR02127">
    <property type="entry name" value="pyrF_sub2"/>
    <property type="match status" value="1"/>
</dbReference>
<evidence type="ECO:0000256" key="1">
    <source>
        <dbReference type="ARBA" id="ARBA00004861"/>
    </source>
</evidence>
<evidence type="ECO:0000313" key="9">
    <source>
        <dbReference type="EMBL" id="GAA4285422.1"/>
    </source>
</evidence>
<comment type="catalytic activity">
    <reaction evidence="6">
        <text>orotidine 5'-phosphate + H(+) = UMP + CO2</text>
        <dbReference type="Rhea" id="RHEA:11596"/>
        <dbReference type="ChEBI" id="CHEBI:15378"/>
        <dbReference type="ChEBI" id="CHEBI:16526"/>
        <dbReference type="ChEBI" id="CHEBI:57538"/>
        <dbReference type="ChEBI" id="CHEBI:57865"/>
        <dbReference type="EC" id="4.1.1.23"/>
    </reaction>
</comment>
<keyword evidence="10" id="KW-1185">Reference proteome</keyword>
<evidence type="ECO:0000259" key="8">
    <source>
        <dbReference type="SMART" id="SM00934"/>
    </source>
</evidence>
<evidence type="ECO:0000256" key="2">
    <source>
        <dbReference type="ARBA" id="ARBA00008847"/>
    </source>
</evidence>
<comment type="pathway">
    <text evidence="1">Pyrimidine metabolism; UMP biosynthesis via de novo pathway; UMP from orotate: step 2/2.</text>
</comment>
<dbReference type="PANTHER" id="PTHR43375:SF1">
    <property type="entry name" value="OROTIDINE 5'-PHOSPHATE DECARBOXYLASE"/>
    <property type="match status" value="1"/>
</dbReference>
<dbReference type="PROSITE" id="PS00156">
    <property type="entry name" value="OMPDECASE"/>
    <property type="match status" value="1"/>
</dbReference>
<keyword evidence="3" id="KW-0210">Decarboxylase</keyword>
<gene>
    <name evidence="9" type="primary">pyrF</name>
    <name evidence="9" type="ORF">GCM10022261_29530</name>
</gene>
<dbReference type="InterPro" id="IPR013785">
    <property type="entry name" value="Aldolase_TIM"/>
</dbReference>
<evidence type="ECO:0000256" key="7">
    <source>
        <dbReference type="NCBIfam" id="TIGR02127"/>
    </source>
</evidence>
<dbReference type="PANTHER" id="PTHR43375">
    <property type="entry name" value="OROTIDINE 5'-PHOSPHATE DECARBOXYLASE"/>
    <property type="match status" value="1"/>
</dbReference>
<evidence type="ECO:0000313" key="10">
    <source>
        <dbReference type="Proteomes" id="UP001501586"/>
    </source>
</evidence>
<keyword evidence="5" id="KW-0456">Lyase</keyword>
<evidence type="ECO:0000256" key="6">
    <source>
        <dbReference type="ARBA" id="ARBA00049157"/>
    </source>
</evidence>
<reference evidence="10" key="1">
    <citation type="journal article" date="2019" name="Int. J. Syst. Evol. Microbiol.">
        <title>The Global Catalogue of Microorganisms (GCM) 10K type strain sequencing project: providing services to taxonomists for standard genome sequencing and annotation.</title>
        <authorList>
            <consortium name="The Broad Institute Genomics Platform"/>
            <consortium name="The Broad Institute Genome Sequencing Center for Infectious Disease"/>
            <person name="Wu L."/>
            <person name="Ma J."/>
        </authorList>
    </citation>
    <scope>NUCLEOTIDE SEQUENCE [LARGE SCALE GENOMIC DNA]</scope>
    <source>
        <strain evidence="10">JCM 17458</strain>
    </source>
</reference>
<dbReference type="Gene3D" id="3.20.20.70">
    <property type="entry name" value="Aldolase class I"/>
    <property type="match status" value="1"/>
</dbReference>
<organism evidence="9 10">
    <name type="scientific">Brevibacterium daeguense</name>
    <dbReference type="NCBI Taxonomy" id="909936"/>
    <lineage>
        <taxon>Bacteria</taxon>
        <taxon>Bacillati</taxon>
        <taxon>Actinomycetota</taxon>
        <taxon>Actinomycetes</taxon>
        <taxon>Micrococcales</taxon>
        <taxon>Brevibacteriaceae</taxon>
        <taxon>Brevibacterium</taxon>
    </lineage>
</organism>
<dbReference type="RefSeq" id="WP_236863261.1">
    <property type="nucleotide sequence ID" value="NZ_BAABAZ010000012.1"/>
</dbReference>
<dbReference type="SUPFAM" id="SSF51366">
    <property type="entry name" value="Ribulose-phoshate binding barrel"/>
    <property type="match status" value="1"/>
</dbReference>
<comment type="caution">
    <text evidence="9">The sequence shown here is derived from an EMBL/GenBank/DDBJ whole genome shotgun (WGS) entry which is preliminary data.</text>
</comment>
<dbReference type="EMBL" id="BAABAZ010000012">
    <property type="protein sequence ID" value="GAA4285422.1"/>
    <property type="molecule type" value="Genomic_DNA"/>
</dbReference>
<dbReference type="CDD" id="cd04725">
    <property type="entry name" value="OMP_decarboxylase_like"/>
    <property type="match status" value="1"/>
</dbReference>
<comment type="similarity">
    <text evidence="2">Belongs to the OMP decarboxylase family. Type 2 subfamily.</text>
</comment>
<dbReference type="InterPro" id="IPR018089">
    <property type="entry name" value="OMPdecase_AS"/>
</dbReference>
<evidence type="ECO:0000256" key="3">
    <source>
        <dbReference type="ARBA" id="ARBA00022793"/>
    </source>
</evidence>
<dbReference type="InterPro" id="IPR011995">
    <property type="entry name" value="OMPdecase_type-2"/>
</dbReference>
<dbReference type="EC" id="4.1.1.23" evidence="7"/>
<dbReference type="Proteomes" id="UP001501586">
    <property type="component" value="Unassembled WGS sequence"/>
</dbReference>
<dbReference type="Pfam" id="PF00215">
    <property type="entry name" value="OMPdecase"/>
    <property type="match status" value="1"/>
</dbReference>
<sequence>MRDYSRSWVAAARTSALVVGIDPSAGMLHHWGLPDTAAGARELSLRVLEAAAGRVGTVKPQSAFFERFGSAGIAVLEEVLAEARQTGLLTILDIKRGDIGSTMAGYADAYMNPSSPLCADAVTLSPYLGFGSLAPALEAARRWGTGCFVLALTSNPEGAQVQHATTSGGSAVAAEVVAGVEAFNAEVGSPLAGVVIGATAGETAKYLGMDPAGLQCPILAPGFGAQGATVDDLERVFGDSFRSGRVLVNASRSVLSHGPDRTALQVTMDEISRVLGQRLRLD</sequence>
<name>A0ABP8EN97_9MICO</name>
<evidence type="ECO:0000256" key="4">
    <source>
        <dbReference type="ARBA" id="ARBA00022975"/>
    </source>
</evidence>
<evidence type="ECO:0000256" key="5">
    <source>
        <dbReference type="ARBA" id="ARBA00023239"/>
    </source>
</evidence>
<dbReference type="SMART" id="SM00934">
    <property type="entry name" value="OMPdecase"/>
    <property type="match status" value="1"/>
</dbReference>